<dbReference type="InterPro" id="IPR028203">
    <property type="entry name" value="PSII_CF48-like_dom"/>
</dbReference>
<keyword evidence="3" id="KW-0732">Signal</keyword>
<dbReference type="SUPFAM" id="SSF110296">
    <property type="entry name" value="Oligoxyloglucan reducing end-specific cellobiohydrolase"/>
    <property type="match status" value="1"/>
</dbReference>
<gene>
    <name evidence="5" type="ORF">UC35_22290</name>
</gene>
<evidence type="ECO:0000256" key="1">
    <source>
        <dbReference type="ARBA" id="ARBA00022531"/>
    </source>
</evidence>
<dbReference type="Proteomes" id="UP000070433">
    <property type="component" value="Chromosome"/>
</dbReference>
<evidence type="ECO:0000313" key="5">
    <source>
        <dbReference type="EMBL" id="AMO25054.1"/>
    </source>
</evidence>
<feature type="domain" description="Photosynthesis system II assembly factor Ycf48/Hcf136-like" evidence="4">
    <location>
        <begin position="132"/>
        <end position="250"/>
    </location>
</feature>
<dbReference type="GO" id="GO:0015979">
    <property type="term" value="P:photosynthesis"/>
    <property type="evidence" value="ECO:0007669"/>
    <property type="project" value="UniProtKB-KW"/>
</dbReference>
<evidence type="ECO:0000256" key="2">
    <source>
        <dbReference type="ARBA" id="ARBA00023276"/>
    </source>
</evidence>
<organism evidence="5 6">
    <name type="scientific">Ramlibacter tataouinensis</name>
    <dbReference type="NCBI Taxonomy" id="94132"/>
    <lineage>
        <taxon>Bacteria</taxon>
        <taxon>Pseudomonadati</taxon>
        <taxon>Pseudomonadota</taxon>
        <taxon>Betaproteobacteria</taxon>
        <taxon>Burkholderiales</taxon>
        <taxon>Comamonadaceae</taxon>
        <taxon>Ramlibacter</taxon>
    </lineage>
</organism>
<evidence type="ECO:0000256" key="3">
    <source>
        <dbReference type="SAM" id="SignalP"/>
    </source>
</evidence>
<dbReference type="AlphaFoldDB" id="A0A127JYR5"/>
<dbReference type="PATRIC" id="fig|94132.3.peg.4542"/>
<feature type="domain" description="Photosynthesis system II assembly factor Ycf48/Hcf136-like" evidence="4">
    <location>
        <begin position="75"/>
        <end position="122"/>
    </location>
</feature>
<feature type="chain" id="PRO_5007449857" evidence="3">
    <location>
        <begin position="22"/>
        <end position="324"/>
    </location>
</feature>
<dbReference type="InterPro" id="IPR015943">
    <property type="entry name" value="WD40/YVTN_repeat-like_dom_sf"/>
</dbReference>
<dbReference type="PANTHER" id="PTHR47199">
    <property type="entry name" value="PHOTOSYSTEM II STABILITY/ASSEMBLY FACTOR HCF136, CHLOROPLASTIC"/>
    <property type="match status" value="1"/>
</dbReference>
<proteinExistence type="predicted"/>
<dbReference type="Pfam" id="PF14870">
    <property type="entry name" value="PSII_BNR"/>
    <property type="match status" value="2"/>
</dbReference>
<dbReference type="EMBL" id="CP010951">
    <property type="protein sequence ID" value="AMO25054.1"/>
    <property type="molecule type" value="Genomic_DNA"/>
</dbReference>
<dbReference type="PANTHER" id="PTHR47199:SF2">
    <property type="entry name" value="PHOTOSYSTEM II STABILITY_ASSEMBLY FACTOR HCF136, CHLOROPLASTIC"/>
    <property type="match status" value="1"/>
</dbReference>
<keyword evidence="5" id="KW-0378">Hydrolase</keyword>
<dbReference type="OrthoDB" id="9767885at2"/>
<sequence length="324" mass="33603">MKRRLMLTACLAGAAMAAAMAATGATQGWVDVLDQPAVKSPLAARGLINGMALAGKRVIAAGQRGHILYSDDAGETWKQADVPVSSDLVSVHFPTPQKGWAAGHDGVILHSSDGGQHWTKQRDGRPDAADVPVLDVWFEDERNGYAVGAFGLLLRTADGGAKWESVQNASDNPKSMHLYSVRGVGGDIYAVGEQGLVLKLDRASSRFNALTLPYNGTLFGITGTTGALVVHGLRGNVLRSTDGGTNWQAVATQIPVGLTAATVDVGGRIVLASQAGHLLASSDNGANFAPVKLERPFPAAAVLSVAPGRLLVAGPRGIQAQPLP</sequence>
<dbReference type="GO" id="GO:0009523">
    <property type="term" value="C:photosystem II"/>
    <property type="evidence" value="ECO:0007669"/>
    <property type="project" value="UniProtKB-KW"/>
</dbReference>
<keyword evidence="2" id="KW-0604">Photosystem II</keyword>
<accession>A0A127JYR5</accession>
<dbReference type="Gene3D" id="2.130.10.10">
    <property type="entry name" value="YVTN repeat-like/Quinoprotein amine dehydrogenase"/>
    <property type="match status" value="2"/>
</dbReference>
<reference evidence="5 6" key="1">
    <citation type="journal article" date="2014" name="Int. J. Syst. Evol. Microbiol.">
        <title>Ramlibacter solisilvae sp. nov., isolated from forest soil, and emended description of the genus Ramlibacter.</title>
        <authorList>
            <person name="Lee H.J."/>
            <person name="Lee S.H."/>
            <person name="Lee S.S."/>
            <person name="Lee J.S."/>
            <person name="Kim Y."/>
            <person name="Kim S.C."/>
            <person name="Jeon C.O."/>
        </authorList>
    </citation>
    <scope>NUCLEOTIDE SEQUENCE [LARGE SCALE GENOMIC DNA]</scope>
    <source>
        <strain evidence="5 6">5-10</strain>
    </source>
</reference>
<evidence type="ECO:0000259" key="4">
    <source>
        <dbReference type="Pfam" id="PF14870"/>
    </source>
</evidence>
<evidence type="ECO:0000313" key="6">
    <source>
        <dbReference type="Proteomes" id="UP000070433"/>
    </source>
</evidence>
<dbReference type="GO" id="GO:0016787">
    <property type="term" value="F:hydrolase activity"/>
    <property type="evidence" value="ECO:0007669"/>
    <property type="project" value="UniProtKB-KW"/>
</dbReference>
<dbReference type="RefSeq" id="WP_061503484.1">
    <property type="nucleotide sequence ID" value="NZ_CP010951.1"/>
</dbReference>
<keyword evidence="1" id="KW-0602">Photosynthesis</keyword>
<feature type="signal peptide" evidence="3">
    <location>
        <begin position="1"/>
        <end position="21"/>
    </location>
</feature>
<name>A0A127JYR5_9BURK</name>
<protein>
    <submittedName>
        <fullName evidence="5">Glycosyl hydrolase</fullName>
    </submittedName>
</protein>
<keyword evidence="6" id="KW-1185">Reference proteome</keyword>